<dbReference type="InterPro" id="IPR050732">
    <property type="entry name" value="Beta-glucan_modifiers"/>
</dbReference>
<dbReference type="STRING" id="43265.A0A545W6I1"/>
<dbReference type="GO" id="GO:0042973">
    <property type="term" value="F:glucan endo-1,3-beta-D-glucosidase activity"/>
    <property type="evidence" value="ECO:0007669"/>
    <property type="project" value="TreeGrafter"/>
</dbReference>
<keyword evidence="5" id="KW-1185">Reference proteome</keyword>
<protein>
    <submittedName>
        <fullName evidence="4">Cell wall glucanase (Scw4)</fullName>
    </submittedName>
</protein>
<name>A0A545W6I1_9HYPO</name>
<gene>
    <name evidence="4" type="ORF">IF1G_02423</name>
</gene>
<dbReference type="GO" id="GO:0005576">
    <property type="term" value="C:extracellular region"/>
    <property type="evidence" value="ECO:0007669"/>
    <property type="project" value="TreeGrafter"/>
</dbReference>
<dbReference type="GO" id="GO:0009986">
    <property type="term" value="C:cell surface"/>
    <property type="evidence" value="ECO:0007669"/>
    <property type="project" value="TreeGrafter"/>
</dbReference>
<dbReference type="AlphaFoldDB" id="A0A545W6I1"/>
<dbReference type="PANTHER" id="PTHR16631">
    <property type="entry name" value="GLUCAN 1,3-BETA-GLUCOSIDASE"/>
    <property type="match status" value="1"/>
</dbReference>
<comment type="caution">
    <text evidence="4">The sequence shown here is derived from an EMBL/GenBank/DDBJ whole genome shotgun (WGS) entry which is preliminary data.</text>
</comment>
<comment type="subcellular location">
    <subcellularLocation>
        <location evidence="1">Cell envelope</location>
    </subcellularLocation>
</comment>
<evidence type="ECO:0000256" key="3">
    <source>
        <dbReference type="ARBA" id="ARBA00022801"/>
    </source>
</evidence>
<dbReference type="GO" id="GO:0071555">
    <property type="term" value="P:cell wall organization"/>
    <property type="evidence" value="ECO:0007669"/>
    <property type="project" value="TreeGrafter"/>
</dbReference>
<dbReference type="GO" id="GO:0009277">
    <property type="term" value="C:fungal-type cell wall"/>
    <property type="evidence" value="ECO:0007669"/>
    <property type="project" value="TreeGrafter"/>
</dbReference>
<evidence type="ECO:0000256" key="2">
    <source>
        <dbReference type="ARBA" id="ARBA00008773"/>
    </source>
</evidence>
<keyword evidence="3" id="KW-0378">Hydrolase</keyword>
<reference evidence="4 5" key="1">
    <citation type="journal article" date="2019" name="Appl. Microbiol. Biotechnol.">
        <title>Genome sequence of Isaria javanica and comparative genome analysis insights into family S53 peptidase evolution in fungal entomopathogens.</title>
        <authorList>
            <person name="Lin R."/>
            <person name="Zhang X."/>
            <person name="Xin B."/>
            <person name="Zou M."/>
            <person name="Gao Y."/>
            <person name="Qin F."/>
            <person name="Hu Q."/>
            <person name="Xie B."/>
            <person name="Cheng X."/>
        </authorList>
    </citation>
    <scope>NUCLEOTIDE SEQUENCE [LARGE SCALE GENOMIC DNA]</scope>
    <source>
        <strain evidence="4 5">IJ1G</strain>
    </source>
</reference>
<evidence type="ECO:0000313" key="4">
    <source>
        <dbReference type="EMBL" id="TQV98343.1"/>
    </source>
</evidence>
<organism evidence="4 5">
    <name type="scientific">Cordyceps javanica</name>
    <dbReference type="NCBI Taxonomy" id="43265"/>
    <lineage>
        <taxon>Eukaryota</taxon>
        <taxon>Fungi</taxon>
        <taxon>Dikarya</taxon>
        <taxon>Ascomycota</taxon>
        <taxon>Pezizomycotina</taxon>
        <taxon>Sordariomycetes</taxon>
        <taxon>Hypocreomycetidae</taxon>
        <taxon>Hypocreales</taxon>
        <taxon>Cordycipitaceae</taxon>
        <taxon>Cordyceps</taxon>
    </lineage>
</organism>
<dbReference type="PANTHER" id="PTHR16631:SF14">
    <property type="entry name" value="FAMILY 17 GLUCOSIDASE SCW10-RELATED"/>
    <property type="match status" value="1"/>
</dbReference>
<evidence type="ECO:0000313" key="5">
    <source>
        <dbReference type="Proteomes" id="UP000315783"/>
    </source>
</evidence>
<proteinExistence type="inferred from homology"/>
<dbReference type="SUPFAM" id="SSF51445">
    <property type="entry name" value="(Trans)glycosidases"/>
    <property type="match status" value="1"/>
</dbReference>
<comment type="similarity">
    <text evidence="2">Belongs to the glycosyl hydrolase 17 family.</text>
</comment>
<sequence length="317" mass="33879">MAPDCADGFLQRSSEPTITATVAHVSTQTVAVAAPTQLSPDDPVPSIGGNSTGLFGVSYAPYRADHACKSQEDINDDMQKIAGQYSIIRVYSTDCDQIPMVYKAAKKKGMKLFLGVWDIYAVESEARKIIAGIKGDWDMVHTVSVGNELVNSGQASPRQIIGAMKSTRSVLRAAGYKGPVVIVDTFMAVQAHPELCDASDYCAINAHPFFDSAVTASQAGHWLGETIRRVKSVLSTTERVIVSETGWPTKGVANGLAVPGLTNQKMALDSIQKAFATTLGDIIILSAFNDLWKVKAASTFDADQFWGIDGAVANCDL</sequence>
<dbReference type="EMBL" id="SPUK01000003">
    <property type="protein sequence ID" value="TQV98343.1"/>
    <property type="molecule type" value="Genomic_DNA"/>
</dbReference>
<evidence type="ECO:0000256" key="1">
    <source>
        <dbReference type="ARBA" id="ARBA00004196"/>
    </source>
</evidence>
<dbReference type="Proteomes" id="UP000315783">
    <property type="component" value="Unassembled WGS sequence"/>
</dbReference>
<dbReference type="OrthoDB" id="941679at2759"/>
<dbReference type="Gene3D" id="3.20.20.80">
    <property type="entry name" value="Glycosidases"/>
    <property type="match status" value="2"/>
</dbReference>
<accession>A0A545W6I1</accession>
<dbReference type="InterPro" id="IPR017853">
    <property type="entry name" value="GH"/>
</dbReference>